<evidence type="ECO:0000313" key="1">
    <source>
        <dbReference type="EMBL" id="RYB88630.1"/>
    </source>
</evidence>
<protein>
    <recommendedName>
        <fullName evidence="3">Adenylate kinase</fullName>
    </recommendedName>
</protein>
<dbReference type="AlphaFoldDB" id="A0A4Q2RIU9"/>
<evidence type="ECO:0000313" key="2">
    <source>
        <dbReference type="Proteomes" id="UP000291838"/>
    </source>
</evidence>
<comment type="caution">
    <text evidence="1">The sequence shown here is derived from an EMBL/GenBank/DDBJ whole genome shotgun (WGS) entry which is preliminary data.</text>
</comment>
<dbReference type="NCBIfam" id="NF004861">
    <property type="entry name" value="PRK06217.1"/>
    <property type="match status" value="1"/>
</dbReference>
<dbReference type="InterPro" id="IPR027417">
    <property type="entry name" value="P-loop_NTPase"/>
</dbReference>
<dbReference type="Proteomes" id="UP000291838">
    <property type="component" value="Unassembled WGS sequence"/>
</dbReference>
<dbReference type="RefSeq" id="WP_129479181.1">
    <property type="nucleotide sequence ID" value="NZ_SDWS01000012.1"/>
</dbReference>
<accession>A0A4Q2RIU9</accession>
<dbReference type="EMBL" id="SDWS01000012">
    <property type="protein sequence ID" value="RYB88630.1"/>
    <property type="molecule type" value="Genomic_DNA"/>
</dbReference>
<keyword evidence="2" id="KW-1185">Reference proteome</keyword>
<dbReference type="Gene3D" id="3.40.50.300">
    <property type="entry name" value="P-loop containing nucleotide triphosphate hydrolases"/>
    <property type="match status" value="1"/>
</dbReference>
<proteinExistence type="predicted"/>
<dbReference type="PANTHER" id="PTHR37816">
    <property type="entry name" value="YALI0E33011P"/>
    <property type="match status" value="1"/>
</dbReference>
<dbReference type="InterPro" id="IPR052922">
    <property type="entry name" value="Cytidylate_Kinase-2"/>
</dbReference>
<evidence type="ECO:0008006" key="3">
    <source>
        <dbReference type="Google" id="ProtNLM"/>
    </source>
</evidence>
<gene>
    <name evidence="1" type="ORF">EUA06_20320</name>
</gene>
<reference evidence="1 2" key="1">
    <citation type="submission" date="2019-01" db="EMBL/GenBank/DDBJ databases">
        <title>Novel species of Nocardioides.</title>
        <authorList>
            <person name="Liu Q."/>
            <person name="Xin Y.-H."/>
        </authorList>
    </citation>
    <scope>NUCLEOTIDE SEQUENCE [LARGE SCALE GENOMIC DNA]</scope>
    <source>
        <strain evidence="1 2">HLT3-15</strain>
    </source>
</reference>
<sequence>MNPCRVLVLGATASGVTTLGRALAARWSVPHADTDDYFWEPTEPPYTVKRAEDRRIQLMQEVFLPRRAWVLTGSVMGWGEPLLDHVDVLVFCSLDPDVRLERLRAREAVRYGDRIRPGGDLATTHEEFVTWAAGYEIPDFPGRSRTLHEAWMTRFSGPVVRVDTARPVDELVAELAGP</sequence>
<name>A0A4Q2RIU9_9ACTN</name>
<dbReference type="OrthoDB" id="5508973at2"/>
<organism evidence="1 2">
    <name type="scientific">Nocardioides glacieisoli</name>
    <dbReference type="NCBI Taxonomy" id="1168730"/>
    <lineage>
        <taxon>Bacteria</taxon>
        <taxon>Bacillati</taxon>
        <taxon>Actinomycetota</taxon>
        <taxon>Actinomycetes</taxon>
        <taxon>Propionibacteriales</taxon>
        <taxon>Nocardioidaceae</taxon>
        <taxon>Nocardioides</taxon>
    </lineage>
</organism>
<dbReference type="PANTHER" id="PTHR37816:SF2">
    <property type="entry name" value="DNA TOPOLOGY MODULATION PROTEIN FLAR-RELATED PROTEIN"/>
    <property type="match status" value="1"/>
</dbReference>
<dbReference type="SUPFAM" id="SSF52540">
    <property type="entry name" value="P-loop containing nucleoside triphosphate hydrolases"/>
    <property type="match status" value="1"/>
</dbReference>